<gene>
    <name evidence="15" type="ORF">JOB18_050033</name>
</gene>
<evidence type="ECO:0000313" key="16">
    <source>
        <dbReference type="Proteomes" id="UP000693946"/>
    </source>
</evidence>
<keyword evidence="6 13" id="KW-1133">Transmembrane helix</keyword>
<evidence type="ECO:0000256" key="5">
    <source>
        <dbReference type="ARBA" id="ARBA00022725"/>
    </source>
</evidence>
<evidence type="ECO:0000256" key="3">
    <source>
        <dbReference type="ARBA" id="ARBA00022606"/>
    </source>
</evidence>
<evidence type="ECO:0000259" key="14">
    <source>
        <dbReference type="PROSITE" id="PS50262"/>
    </source>
</evidence>
<keyword evidence="11" id="KW-0325">Glycoprotein</keyword>
<comment type="subcellular location">
    <subcellularLocation>
        <location evidence="1">Cell membrane</location>
        <topology evidence="1">Multi-pass membrane protein</topology>
    </subcellularLocation>
</comment>
<keyword evidence="2" id="KW-1003">Cell membrane</keyword>
<keyword evidence="12" id="KW-0807">Transducer</keyword>
<feature type="domain" description="G-protein coupled receptors family 1 profile" evidence="14">
    <location>
        <begin position="38"/>
        <end position="288"/>
    </location>
</feature>
<dbReference type="AlphaFoldDB" id="A0AAV6PHW4"/>
<feature type="transmembrane region" description="Helical" evidence="13">
    <location>
        <begin position="138"/>
        <end position="159"/>
    </location>
</feature>
<dbReference type="InterPro" id="IPR000725">
    <property type="entry name" value="Olfact_rcpt"/>
</dbReference>
<feature type="transmembrane region" description="Helical" evidence="13">
    <location>
        <begin position="240"/>
        <end position="259"/>
    </location>
</feature>
<keyword evidence="10 15" id="KW-0675">Receptor</keyword>
<dbReference type="FunFam" id="1.20.1070.10:FF:000024">
    <property type="entry name" value="Olfactory receptor"/>
    <property type="match status" value="1"/>
</dbReference>
<dbReference type="PANTHER" id="PTHR26451:SF885">
    <property type="entry name" value="OLFACTORY RECEPTOR"/>
    <property type="match status" value="1"/>
</dbReference>
<keyword evidence="3" id="KW-0716">Sensory transduction</keyword>
<sequence length="304" mass="34425">MNSTCVSYFILAAYFDTGLFKYVIFLTVLCYYVLIIVANMLLIVVICMNKSLHEPMYLFVCSLSVNEVYGSTGLFPLLLLQTLSNVHTISFSLCFLQIYCGHTYVCVGLLNLTTMSYDRYLAICHPLQYNTNMTSKKVAVLIALSWLFPLLEIVILISLTLSLQLCGNVIHKVYCDNFSVVKLSCSDTSVNNIYGLVFTVIAIIIPFVLILITYVRILIVCFSGCKQTRQKAISTCTPQVASLLNFFFGVCVEVLQSRFDMNGTPNILRMFLSLYFVTCQPLFNPLMYGLKLSKIRNMYFRPTS</sequence>
<organism evidence="15 16">
    <name type="scientific">Solea senegalensis</name>
    <name type="common">Senegalese sole</name>
    <dbReference type="NCBI Taxonomy" id="28829"/>
    <lineage>
        <taxon>Eukaryota</taxon>
        <taxon>Metazoa</taxon>
        <taxon>Chordata</taxon>
        <taxon>Craniata</taxon>
        <taxon>Vertebrata</taxon>
        <taxon>Euteleostomi</taxon>
        <taxon>Actinopterygii</taxon>
        <taxon>Neopterygii</taxon>
        <taxon>Teleostei</taxon>
        <taxon>Neoteleostei</taxon>
        <taxon>Acanthomorphata</taxon>
        <taxon>Carangaria</taxon>
        <taxon>Pleuronectiformes</taxon>
        <taxon>Pleuronectoidei</taxon>
        <taxon>Soleidae</taxon>
        <taxon>Solea</taxon>
    </lineage>
</organism>
<dbReference type="PROSITE" id="PS00237">
    <property type="entry name" value="G_PROTEIN_RECEP_F1_1"/>
    <property type="match status" value="1"/>
</dbReference>
<feature type="transmembrane region" description="Helical" evidence="13">
    <location>
        <begin position="86"/>
        <end position="110"/>
    </location>
</feature>
<evidence type="ECO:0000256" key="7">
    <source>
        <dbReference type="ARBA" id="ARBA00023040"/>
    </source>
</evidence>
<dbReference type="PROSITE" id="PS50262">
    <property type="entry name" value="G_PROTEIN_RECEP_F1_2"/>
    <property type="match status" value="1"/>
</dbReference>
<evidence type="ECO:0000256" key="6">
    <source>
        <dbReference type="ARBA" id="ARBA00022989"/>
    </source>
</evidence>
<evidence type="ECO:0000256" key="4">
    <source>
        <dbReference type="ARBA" id="ARBA00022692"/>
    </source>
</evidence>
<feature type="transmembrane region" description="Helical" evidence="13">
    <location>
        <begin position="193"/>
        <end position="219"/>
    </location>
</feature>
<dbReference type="InterPro" id="IPR052921">
    <property type="entry name" value="GPCR1_Superfamily_Member"/>
</dbReference>
<dbReference type="SUPFAM" id="SSF81321">
    <property type="entry name" value="Family A G protein-coupled receptor-like"/>
    <property type="match status" value="1"/>
</dbReference>
<dbReference type="GO" id="GO:0005549">
    <property type="term" value="F:odorant binding"/>
    <property type="evidence" value="ECO:0007669"/>
    <property type="project" value="TreeGrafter"/>
</dbReference>
<evidence type="ECO:0000256" key="1">
    <source>
        <dbReference type="ARBA" id="ARBA00004651"/>
    </source>
</evidence>
<evidence type="ECO:0000256" key="9">
    <source>
        <dbReference type="ARBA" id="ARBA00023157"/>
    </source>
</evidence>
<dbReference type="InterPro" id="IPR017452">
    <property type="entry name" value="GPCR_Rhodpsn_7TM"/>
</dbReference>
<protein>
    <submittedName>
        <fullName evidence="15">Olfactory receptor 11A1-like</fullName>
    </submittedName>
</protein>
<name>A0AAV6PHW4_SOLSE</name>
<dbReference type="GO" id="GO:0004984">
    <property type="term" value="F:olfactory receptor activity"/>
    <property type="evidence" value="ECO:0007669"/>
    <property type="project" value="InterPro"/>
</dbReference>
<keyword evidence="16" id="KW-1185">Reference proteome</keyword>
<dbReference type="EMBL" id="JAGKHQ010000830">
    <property type="protein sequence ID" value="KAG7464253.1"/>
    <property type="molecule type" value="Genomic_DNA"/>
</dbReference>
<feature type="transmembrane region" description="Helical" evidence="13">
    <location>
        <begin position="271"/>
        <end position="290"/>
    </location>
</feature>
<evidence type="ECO:0000313" key="15">
    <source>
        <dbReference type="EMBL" id="KAG7464253.1"/>
    </source>
</evidence>
<dbReference type="Pfam" id="PF13853">
    <property type="entry name" value="7tm_4"/>
    <property type="match status" value="1"/>
</dbReference>
<keyword evidence="7" id="KW-0297">G-protein coupled receptor</keyword>
<dbReference type="InterPro" id="IPR000276">
    <property type="entry name" value="GPCR_Rhodpsn"/>
</dbReference>
<feature type="transmembrane region" description="Helical" evidence="13">
    <location>
        <begin position="20"/>
        <end position="45"/>
    </location>
</feature>
<evidence type="ECO:0000256" key="12">
    <source>
        <dbReference type="ARBA" id="ARBA00023224"/>
    </source>
</evidence>
<evidence type="ECO:0000256" key="10">
    <source>
        <dbReference type="ARBA" id="ARBA00023170"/>
    </source>
</evidence>
<evidence type="ECO:0000256" key="2">
    <source>
        <dbReference type="ARBA" id="ARBA00022475"/>
    </source>
</evidence>
<dbReference type="GO" id="GO:0004930">
    <property type="term" value="F:G protein-coupled receptor activity"/>
    <property type="evidence" value="ECO:0007669"/>
    <property type="project" value="UniProtKB-KW"/>
</dbReference>
<dbReference type="PANTHER" id="PTHR26451">
    <property type="entry name" value="G_PROTEIN_RECEP_F1_2 DOMAIN-CONTAINING PROTEIN"/>
    <property type="match status" value="1"/>
</dbReference>
<keyword evidence="5" id="KW-0552">Olfaction</keyword>
<dbReference type="Proteomes" id="UP000693946">
    <property type="component" value="Unassembled WGS sequence"/>
</dbReference>
<accession>A0AAV6PHW4</accession>
<dbReference type="GO" id="GO:0005886">
    <property type="term" value="C:plasma membrane"/>
    <property type="evidence" value="ECO:0007669"/>
    <property type="project" value="UniProtKB-SubCell"/>
</dbReference>
<keyword evidence="4 13" id="KW-0812">Transmembrane</keyword>
<proteinExistence type="predicted"/>
<feature type="transmembrane region" description="Helical" evidence="13">
    <location>
        <begin position="57"/>
        <end position="80"/>
    </location>
</feature>
<evidence type="ECO:0000256" key="11">
    <source>
        <dbReference type="ARBA" id="ARBA00023180"/>
    </source>
</evidence>
<evidence type="ECO:0000256" key="8">
    <source>
        <dbReference type="ARBA" id="ARBA00023136"/>
    </source>
</evidence>
<keyword evidence="9" id="KW-1015">Disulfide bond</keyword>
<reference evidence="15 16" key="1">
    <citation type="journal article" date="2021" name="Sci. Rep.">
        <title>Chromosome anchoring in Senegalese sole (Solea senegalensis) reveals sex-associated markers and genome rearrangements in flatfish.</title>
        <authorList>
            <person name="Guerrero-Cozar I."/>
            <person name="Gomez-Garrido J."/>
            <person name="Berbel C."/>
            <person name="Martinez-Blanch J.F."/>
            <person name="Alioto T."/>
            <person name="Claros M.G."/>
            <person name="Gagnaire P.A."/>
            <person name="Manchado M."/>
        </authorList>
    </citation>
    <scope>NUCLEOTIDE SEQUENCE [LARGE SCALE GENOMIC DNA]</scope>
    <source>
        <strain evidence="15">Sse05_10M</strain>
    </source>
</reference>
<evidence type="ECO:0000256" key="13">
    <source>
        <dbReference type="SAM" id="Phobius"/>
    </source>
</evidence>
<comment type="caution">
    <text evidence="15">The sequence shown here is derived from an EMBL/GenBank/DDBJ whole genome shotgun (WGS) entry which is preliminary data.</text>
</comment>
<keyword evidence="8 13" id="KW-0472">Membrane</keyword>